<evidence type="ECO:0000313" key="1">
    <source>
        <dbReference type="EMBL" id="MBF1659767.1"/>
    </source>
</evidence>
<organism evidence="1 2">
    <name type="scientific">Rothia mucilaginosa</name>
    <dbReference type="NCBI Taxonomy" id="43675"/>
    <lineage>
        <taxon>Bacteria</taxon>
        <taxon>Bacillati</taxon>
        <taxon>Actinomycetota</taxon>
        <taxon>Actinomycetes</taxon>
        <taxon>Micrococcales</taxon>
        <taxon>Micrococcaceae</taxon>
        <taxon>Rothia</taxon>
    </lineage>
</organism>
<dbReference type="EMBL" id="JABZXL010000026">
    <property type="protein sequence ID" value="MBF1659767.1"/>
    <property type="molecule type" value="Genomic_DNA"/>
</dbReference>
<gene>
    <name evidence="1" type="ORF">HXO58_08035</name>
</gene>
<comment type="caution">
    <text evidence="1">The sequence shown here is derived from an EMBL/GenBank/DDBJ whole genome shotgun (WGS) entry which is preliminary data.</text>
</comment>
<reference evidence="1" key="1">
    <citation type="submission" date="2020-04" db="EMBL/GenBank/DDBJ databases">
        <title>Deep metagenomics examines the oral microbiome during advanced dental caries in children, revealing novel taxa and co-occurrences with host molecules.</title>
        <authorList>
            <person name="Baker J.L."/>
            <person name="Morton J.T."/>
            <person name="Dinis M."/>
            <person name="Alvarez R."/>
            <person name="Tran N.C."/>
            <person name="Knight R."/>
            <person name="Edlund A."/>
        </authorList>
    </citation>
    <scope>NUCLEOTIDE SEQUENCE</scope>
    <source>
        <strain evidence="1">JCVI_29_bin.11</strain>
    </source>
</reference>
<accession>A0A930LB55</accession>
<sequence>MVDDGIDTVDVWTSGMQRIGMADHDFVARFDPKFIEKVLEKPENGLDTVDRREQI</sequence>
<evidence type="ECO:0000313" key="2">
    <source>
        <dbReference type="Proteomes" id="UP000713964"/>
    </source>
</evidence>
<dbReference type="Proteomes" id="UP000713964">
    <property type="component" value="Unassembled WGS sequence"/>
</dbReference>
<proteinExistence type="predicted"/>
<protein>
    <submittedName>
        <fullName evidence="1">Uncharacterized protein</fullName>
    </submittedName>
</protein>
<dbReference type="AlphaFoldDB" id="A0A930LB55"/>
<name>A0A930LB55_9MICC</name>